<proteinExistence type="predicted"/>
<reference evidence="2" key="1">
    <citation type="submission" date="2024-06" db="EMBL/GenBank/DDBJ databases">
        <authorList>
            <person name="Liu X."/>
            <person name="Lenzi L."/>
            <person name="Haldenby T S."/>
            <person name="Uol C."/>
        </authorList>
    </citation>
    <scope>NUCLEOTIDE SEQUENCE</scope>
</reference>
<feature type="transmembrane region" description="Helical" evidence="1">
    <location>
        <begin position="47"/>
        <end position="65"/>
    </location>
</feature>
<name>A0AAV2TRT5_CALDB</name>
<keyword evidence="1" id="KW-0472">Membrane</keyword>
<feature type="transmembrane region" description="Helical" evidence="1">
    <location>
        <begin position="15"/>
        <end position="35"/>
    </location>
</feature>
<evidence type="ECO:0000256" key="1">
    <source>
        <dbReference type="SAM" id="Phobius"/>
    </source>
</evidence>
<accession>A0AAV2TRT5</accession>
<feature type="transmembrane region" description="Helical" evidence="1">
    <location>
        <begin position="85"/>
        <end position="106"/>
    </location>
</feature>
<dbReference type="AlphaFoldDB" id="A0AAV2TRT5"/>
<evidence type="ECO:0000313" key="3">
    <source>
        <dbReference type="Proteomes" id="UP001497525"/>
    </source>
</evidence>
<protein>
    <submittedName>
        <fullName evidence="2">Uncharacterized protein</fullName>
    </submittedName>
</protein>
<dbReference type="Proteomes" id="UP001497525">
    <property type="component" value="Unassembled WGS sequence"/>
</dbReference>
<dbReference type="EMBL" id="CAXLJL010000623">
    <property type="protein sequence ID" value="CAL5139659.1"/>
    <property type="molecule type" value="Genomic_DNA"/>
</dbReference>
<sequence length="112" mass="12371">MFTITDVNRHPDVKVFIATEICAASLNCVVYFLSWVTCCNRGIKGELSIAFIVLAGIAAICYLQALVFMTKHDCCRIEAGLPRAAWTFGALLFTFFTCIEAITSCMNNSEKT</sequence>
<organism evidence="2 3">
    <name type="scientific">Calicophoron daubneyi</name>
    <name type="common">Rumen fluke</name>
    <name type="synonym">Paramphistomum daubneyi</name>
    <dbReference type="NCBI Taxonomy" id="300641"/>
    <lineage>
        <taxon>Eukaryota</taxon>
        <taxon>Metazoa</taxon>
        <taxon>Spiralia</taxon>
        <taxon>Lophotrochozoa</taxon>
        <taxon>Platyhelminthes</taxon>
        <taxon>Trematoda</taxon>
        <taxon>Digenea</taxon>
        <taxon>Plagiorchiida</taxon>
        <taxon>Pronocephalata</taxon>
        <taxon>Paramphistomoidea</taxon>
        <taxon>Paramphistomidae</taxon>
        <taxon>Calicophoron</taxon>
    </lineage>
</organism>
<keyword evidence="1" id="KW-1133">Transmembrane helix</keyword>
<evidence type="ECO:0000313" key="2">
    <source>
        <dbReference type="EMBL" id="CAL5139659.1"/>
    </source>
</evidence>
<gene>
    <name evidence="2" type="ORF">CDAUBV1_LOCUS14775</name>
</gene>
<keyword evidence="1" id="KW-0812">Transmembrane</keyword>
<comment type="caution">
    <text evidence="2">The sequence shown here is derived from an EMBL/GenBank/DDBJ whole genome shotgun (WGS) entry which is preliminary data.</text>
</comment>